<keyword evidence="5" id="KW-1185">Reference proteome</keyword>
<accession>A0A814X5C1</accession>
<proteinExistence type="predicted"/>
<gene>
    <name evidence="2" type="ORF">GPM918_LOCUS24145</name>
    <name evidence="1" type="ORF">OVA965_LOCUS16383</name>
    <name evidence="4" type="ORF">SRO942_LOCUS24144</name>
    <name evidence="3" type="ORF">TMI583_LOCUS16391</name>
</gene>
<dbReference type="Proteomes" id="UP000682733">
    <property type="component" value="Unassembled WGS sequence"/>
</dbReference>
<protein>
    <submittedName>
        <fullName evidence="2">Uncharacterized protein</fullName>
    </submittedName>
</protein>
<comment type="caution">
    <text evidence="2">The sequence shown here is derived from an EMBL/GenBank/DDBJ whole genome shotgun (WGS) entry which is preliminary data.</text>
</comment>
<evidence type="ECO:0000313" key="1">
    <source>
        <dbReference type="EMBL" id="CAF1038976.1"/>
    </source>
</evidence>
<evidence type="ECO:0000313" key="3">
    <source>
        <dbReference type="EMBL" id="CAF3807136.1"/>
    </source>
</evidence>
<sequence>MAVVRKRAGRFRVPEDITKFGGEVHTDINNDWSLGGRINRCLANDVDLLTNQHLDIDAHCGFPAANRGVIRKNASNRGFIRKLSPWVVPV</sequence>
<dbReference type="EMBL" id="CAJNOK010007598">
    <property type="protein sequence ID" value="CAF1038976.1"/>
    <property type="molecule type" value="Genomic_DNA"/>
</dbReference>
<dbReference type="Proteomes" id="UP000677228">
    <property type="component" value="Unassembled WGS sequence"/>
</dbReference>
<organism evidence="2 5">
    <name type="scientific">Didymodactylos carnosus</name>
    <dbReference type="NCBI Taxonomy" id="1234261"/>
    <lineage>
        <taxon>Eukaryota</taxon>
        <taxon>Metazoa</taxon>
        <taxon>Spiralia</taxon>
        <taxon>Gnathifera</taxon>
        <taxon>Rotifera</taxon>
        <taxon>Eurotatoria</taxon>
        <taxon>Bdelloidea</taxon>
        <taxon>Philodinida</taxon>
        <taxon>Philodinidae</taxon>
        <taxon>Didymodactylos</taxon>
    </lineage>
</organism>
<evidence type="ECO:0000313" key="2">
    <source>
        <dbReference type="EMBL" id="CAF1209639.1"/>
    </source>
</evidence>
<dbReference type="EMBL" id="CAJOBC010008893">
    <property type="protein sequence ID" value="CAF3973734.1"/>
    <property type="molecule type" value="Genomic_DNA"/>
</dbReference>
<evidence type="ECO:0000313" key="4">
    <source>
        <dbReference type="EMBL" id="CAF3973734.1"/>
    </source>
</evidence>
<dbReference type="AlphaFoldDB" id="A0A814X5C1"/>
<dbReference type="Proteomes" id="UP000663829">
    <property type="component" value="Unassembled WGS sequence"/>
</dbReference>
<dbReference type="EMBL" id="CAJOBA010007609">
    <property type="protein sequence ID" value="CAF3807136.1"/>
    <property type="molecule type" value="Genomic_DNA"/>
</dbReference>
<evidence type="ECO:0000313" key="5">
    <source>
        <dbReference type="Proteomes" id="UP000663829"/>
    </source>
</evidence>
<reference evidence="2" key="1">
    <citation type="submission" date="2021-02" db="EMBL/GenBank/DDBJ databases">
        <authorList>
            <person name="Nowell W R."/>
        </authorList>
    </citation>
    <scope>NUCLEOTIDE SEQUENCE</scope>
</reference>
<name>A0A814X5C1_9BILA</name>
<dbReference type="EMBL" id="CAJNOQ010008892">
    <property type="protein sequence ID" value="CAF1209639.1"/>
    <property type="molecule type" value="Genomic_DNA"/>
</dbReference>
<dbReference type="Proteomes" id="UP000681722">
    <property type="component" value="Unassembled WGS sequence"/>
</dbReference>